<dbReference type="GO" id="GO:0042542">
    <property type="term" value="P:response to hydrogen peroxide"/>
    <property type="evidence" value="ECO:0007669"/>
    <property type="project" value="TreeGrafter"/>
</dbReference>
<dbReference type="InterPro" id="IPR016099">
    <property type="entry name" value="Prismane-like_a/b-sand"/>
</dbReference>
<dbReference type="SUPFAM" id="SSF56821">
    <property type="entry name" value="Prismane protein-like"/>
    <property type="match status" value="1"/>
</dbReference>
<dbReference type="GO" id="GO:0051536">
    <property type="term" value="F:iron-sulfur cluster binding"/>
    <property type="evidence" value="ECO:0007669"/>
    <property type="project" value="UniProtKB-KW"/>
</dbReference>
<dbReference type="RefSeq" id="WP_246911142.1">
    <property type="nucleotide sequence ID" value="NZ_JALJRB010000018.1"/>
</dbReference>
<keyword evidence="5" id="KW-1185">Reference proteome</keyword>
<organism evidence="4 5">
    <name type="scientific">Desulfatitalea alkaliphila</name>
    <dbReference type="NCBI Taxonomy" id="2929485"/>
    <lineage>
        <taxon>Bacteria</taxon>
        <taxon>Pseudomonadati</taxon>
        <taxon>Thermodesulfobacteriota</taxon>
        <taxon>Desulfobacteria</taxon>
        <taxon>Desulfobacterales</taxon>
        <taxon>Desulfosarcinaceae</taxon>
        <taxon>Desulfatitalea</taxon>
    </lineage>
</organism>
<protein>
    <recommendedName>
        <fullName evidence="6">Pyridine nucleotide-disulphide oxidoreductase</fullName>
    </recommendedName>
</protein>
<evidence type="ECO:0008006" key="6">
    <source>
        <dbReference type="Google" id="ProtNLM"/>
    </source>
</evidence>
<gene>
    <name evidence="4" type="ORF">MRX98_14775</name>
</gene>
<dbReference type="GO" id="GO:0004601">
    <property type="term" value="F:peroxidase activity"/>
    <property type="evidence" value="ECO:0007669"/>
    <property type="project" value="TreeGrafter"/>
</dbReference>
<name>A0AA41R652_9BACT</name>
<keyword evidence="1" id="KW-0479">Metal-binding</keyword>
<sequence>MATIHHVIIGNGIAGISAAETIRTYDPDSDISDLPLAGAAPEWYSEKAVAIGAYFVASGAYTVLGPMPPITGSMDVVHLLTQGLKAVVGATFAVEPDPEKAAVLIRNRIEAKRKGLGL</sequence>
<dbReference type="PANTHER" id="PTHR30109">
    <property type="entry name" value="HYDROXYLAMINE REDUCTASE"/>
    <property type="match status" value="1"/>
</dbReference>
<keyword evidence="3" id="KW-0411">Iron-sulfur</keyword>
<evidence type="ECO:0000256" key="3">
    <source>
        <dbReference type="ARBA" id="ARBA00023014"/>
    </source>
</evidence>
<evidence type="ECO:0000256" key="2">
    <source>
        <dbReference type="ARBA" id="ARBA00023004"/>
    </source>
</evidence>
<keyword evidence="2" id="KW-0408">Iron</keyword>
<dbReference type="GO" id="GO:0046872">
    <property type="term" value="F:metal ion binding"/>
    <property type="evidence" value="ECO:0007669"/>
    <property type="project" value="UniProtKB-KW"/>
</dbReference>
<dbReference type="GO" id="GO:0050418">
    <property type="term" value="F:hydroxylamine reductase activity"/>
    <property type="evidence" value="ECO:0007669"/>
    <property type="project" value="TreeGrafter"/>
</dbReference>
<dbReference type="InterPro" id="IPR011254">
    <property type="entry name" value="Prismane-like_sf"/>
</dbReference>
<evidence type="ECO:0000256" key="1">
    <source>
        <dbReference type="ARBA" id="ARBA00022723"/>
    </source>
</evidence>
<accession>A0AA41R652</accession>
<dbReference type="Gene3D" id="3.40.50.2030">
    <property type="match status" value="1"/>
</dbReference>
<dbReference type="Pfam" id="PF03063">
    <property type="entry name" value="Prismane"/>
    <property type="match status" value="1"/>
</dbReference>
<dbReference type="InterPro" id="IPR004137">
    <property type="entry name" value="HCP/CODH"/>
</dbReference>
<reference evidence="4" key="1">
    <citation type="submission" date="2022-04" db="EMBL/GenBank/DDBJ databases">
        <title>Desulfatitalea alkaliphila sp. nov., a novel anaerobic sulfate-reducing bacterium isolated from terrestrial mud volcano, Taman Peninsula, Russia.</title>
        <authorList>
            <person name="Khomyakova M.A."/>
            <person name="Merkel A.Y."/>
            <person name="Slobodkin A.I."/>
        </authorList>
    </citation>
    <scope>NUCLEOTIDE SEQUENCE</scope>
    <source>
        <strain evidence="4">M08but</strain>
    </source>
</reference>
<dbReference type="AlphaFoldDB" id="A0AA41R652"/>
<evidence type="ECO:0000313" key="5">
    <source>
        <dbReference type="Proteomes" id="UP001165427"/>
    </source>
</evidence>
<proteinExistence type="predicted"/>
<dbReference type="Proteomes" id="UP001165427">
    <property type="component" value="Unassembled WGS sequence"/>
</dbReference>
<evidence type="ECO:0000313" key="4">
    <source>
        <dbReference type="EMBL" id="MCJ8501845.1"/>
    </source>
</evidence>
<dbReference type="PANTHER" id="PTHR30109:SF4">
    <property type="entry name" value="CARBON MONOXIDE DEHYDROGENASE"/>
    <property type="match status" value="1"/>
</dbReference>
<dbReference type="EMBL" id="JALJRB010000018">
    <property type="protein sequence ID" value="MCJ8501845.1"/>
    <property type="molecule type" value="Genomic_DNA"/>
</dbReference>
<comment type="caution">
    <text evidence="4">The sequence shown here is derived from an EMBL/GenBank/DDBJ whole genome shotgun (WGS) entry which is preliminary data.</text>
</comment>